<organism evidence="6 7">
    <name type="scientific">Anaerobutyricum hallii</name>
    <dbReference type="NCBI Taxonomy" id="39488"/>
    <lineage>
        <taxon>Bacteria</taxon>
        <taxon>Bacillati</taxon>
        <taxon>Bacillota</taxon>
        <taxon>Clostridia</taxon>
        <taxon>Lachnospirales</taxon>
        <taxon>Lachnospiraceae</taxon>
        <taxon>Anaerobutyricum</taxon>
    </lineage>
</organism>
<feature type="domain" description="HTH marR-type" evidence="5">
    <location>
        <begin position="27"/>
        <end position="156"/>
    </location>
</feature>
<dbReference type="PANTHER" id="PTHR42756:SF1">
    <property type="entry name" value="TRANSCRIPTIONAL REPRESSOR OF EMRAB OPERON"/>
    <property type="match status" value="1"/>
</dbReference>
<evidence type="ECO:0000259" key="5">
    <source>
        <dbReference type="PROSITE" id="PS50995"/>
    </source>
</evidence>
<proteinExistence type="predicted"/>
<protein>
    <submittedName>
        <fullName evidence="6">Consensus disorder prediction</fullName>
    </submittedName>
</protein>
<dbReference type="PROSITE" id="PS50995">
    <property type="entry name" value="HTH_MARR_2"/>
    <property type="match status" value="1"/>
</dbReference>
<evidence type="ECO:0000313" key="6">
    <source>
        <dbReference type="EMBL" id="SOB73678.1"/>
    </source>
</evidence>
<keyword evidence="3" id="KW-0804">Transcription</keyword>
<feature type="region of interest" description="Disordered" evidence="4">
    <location>
        <begin position="1"/>
        <end position="22"/>
    </location>
</feature>
<dbReference type="SMART" id="SM00347">
    <property type="entry name" value="HTH_MARR"/>
    <property type="match status" value="1"/>
</dbReference>
<dbReference type="InterPro" id="IPR036388">
    <property type="entry name" value="WH-like_DNA-bd_sf"/>
</dbReference>
<dbReference type="PANTHER" id="PTHR42756">
    <property type="entry name" value="TRANSCRIPTIONAL REGULATOR, MARR"/>
    <property type="match status" value="1"/>
</dbReference>
<dbReference type="InterPro" id="IPR036390">
    <property type="entry name" value="WH_DNA-bd_sf"/>
</dbReference>
<keyword evidence="2" id="KW-0238">DNA-binding</keyword>
<dbReference type="EMBL" id="LT907978">
    <property type="protein sequence ID" value="SOB73678.1"/>
    <property type="molecule type" value="Genomic_DNA"/>
</dbReference>
<dbReference type="Gene3D" id="1.10.10.10">
    <property type="entry name" value="Winged helix-like DNA-binding domain superfamily/Winged helix DNA-binding domain"/>
    <property type="match status" value="1"/>
</dbReference>
<sequence>METKDTGSSDWPEDEPQTEQKVTLEDYQQLIIQMRRANVQFQQLCNIPSGELTMLLTLRRLLLVKTFVIPSDIGDALKLSRPAVSRMLHNLERKGYLEMKSSEEDHRYVKVQFTQAGKKLITEELEKCGTLLERVKERMGEKDMNHFLYYYSEFCSILIDEIF</sequence>
<dbReference type="GO" id="GO:0003677">
    <property type="term" value="F:DNA binding"/>
    <property type="evidence" value="ECO:0007669"/>
    <property type="project" value="UniProtKB-KW"/>
</dbReference>
<accession>A0A285PVM8</accession>
<reference evidence="7" key="1">
    <citation type="submission" date="2017-09" db="EMBL/GenBank/DDBJ databases">
        <authorList>
            <person name="Shetty A S."/>
        </authorList>
    </citation>
    <scope>NUCLEOTIDE SEQUENCE [LARGE SCALE GENOMIC DNA]</scope>
</reference>
<evidence type="ECO:0000256" key="4">
    <source>
        <dbReference type="SAM" id="MobiDB-lite"/>
    </source>
</evidence>
<evidence type="ECO:0000256" key="3">
    <source>
        <dbReference type="ARBA" id="ARBA00023163"/>
    </source>
</evidence>
<gene>
    <name evidence="6" type="ORF">EHLA_3130</name>
</gene>
<dbReference type="Proteomes" id="UP000217549">
    <property type="component" value="Chromosome I"/>
</dbReference>
<dbReference type="AlphaFoldDB" id="A0A285PVM8"/>
<keyword evidence="1" id="KW-0805">Transcription regulation</keyword>
<dbReference type="GO" id="GO:0003700">
    <property type="term" value="F:DNA-binding transcription factor activity"/>
    <property type="evidence" value="ECO:0007669"/>
    <property type="project" value="InterPro"/>
</dbReference>
<evidence type="ECO:0000256" key="1">
    <source>
        <dbReference type="ARBA" id="ARBA00023015"/>
    </source>
</evidence>
<dbReference type="Pfam" id="PF12802">
    <property type="entry name" value="MarR_2"/>
    <property type="match status" value="1"/>
</dbReference>
<dbReference type="InterPro" id="IPR000835">
    <property type="entry name" value="HTH_MarR-typ"/>
</dbReference>
<evidence type="ECO:0000256" key="2">
    <source>
        <dbReference type="ARBA" id="ARBA00023125"/>
    </source>
</evidence>
<keyword evidence="7" id="KW-1185">Reference proteome</keyword>
<dbReference type="PRINTS" id="PR00598">
    <property type="entry name" value="HTHMARR"/>
</dbReference>
<name>A0A285PVM8_9FIRM</name>
<evidence type="ECO:0000313" key="7">
    <source>
        <dbReference type="Proteomes" id="UP000217549"/>
    </source>
</evidence>
<dbReference type="RefSeq" id="WP_096241364.1">
    <property type="nucleotide sequence ID" value="NZ_LT907978.1"/>
</dbReference>
<dbReference type="SUPFAM" id="SSF46785">
    <property type="entry name" value="Winged helix' DNA-binding domain"/>
    <property type="match status" value="1"/>
</dbReference>
<dbReference type="KEGG" id="ehl:EHLA_3130"/>